<comment type="similarity">
    <text evidence="11">Belongs to the G-protein coupled receptor 1 family.</text>
</comment>
<evidence type="ECO:0000256" key="2">
    <source>
        <dbReference type="ARBA" id="ARBA00022475"/>
    </source>
</evidence>
<dbReference type="SUPFAM" id="SSF81321">
    <property type="entry name" value="Family A G protein-coupled receptor-like"/>
    <property type="match status" value="1"/>
</dbReference>
<dbReference type="GO" id="GO:0008188">
    <property type="term" value="F:neuropeptide receptor activity"/>
    <property type="evidence" value="ECO:0007669"/>
    <property type="project" value="TreeGrafter"/>
</dbReference>
<accession>A0AAV2I6F4</accession>
<feature type="transmembrane region" description="Helical" evidence="12">
    <location>
        <begin position="82"/>
        <end position="106"/>
    </location>
</feature>
<evidence type="ECO:0000256" key="7">
    <source>
        <dbReference type="ARBA" id="ARBA00023157"/>
    </source>
</evidence>
<keyword evidence="10 11" id="KW-0807">Transducer</keyword>
<dbReference type="Pfam" id="PF00001">
    <property type="entry name" value="7tm_1"/>
    <property type="match status" value="1"/>
</dbReference>
<evidence type="ECO:0000256" key="1">
    <source>
        <dbReference type="ARBA" id="ARBA00004651"/>
    </source>
</evidence>
<dbReference type="PROSITE" id="PS50262">
    <property type="entry name" value="G_PROTEIN_RECEP_F1_2"/>
    <property type="match status" value="1"/>
</dbReference>
<dbReference type="PANTHER" id="PTHR45695:SF26">
    <property type="entry name" value="NEUROPEPTIDE CCHAMIDE-1 RECEPTOR"/>
    <property type="match status" value="1"/>
</dbReference>
<keyword evidence="7" id="KW-1015">Disulfide bond</keyword>
<feature type="transmembrane region" description="Helical" evidence="12">
    <location>
        <begin position="162"/>
        <end position="182"/>
    </location>
</feature>
<evidence type="ECO:0000256" key="10">
    <source>
        <dbReference type="ARBA" id="ARBA00023224"/>
    </source>
</evidence>
<dbReference type="PROSITE" id="PS00237">
    <property type="entry name" value="G_PROTEIN_RECEP_F1_1"/>
    <property type="match status" value="1"/>
</dbReference>
<evidence type="ECO:0000256" key="11">
    <source>
        <dbReference type="RuleBase" id="RU000688"/>
    </source>
</evidence>
<keyword evidence="3 11" id="KW-0812">Transmembrane</keyword>
<keyword evidence="9" id="KW-0325">Glycoprotein</keyword>
<dbReference type="PRINTS" id="PR00358">
    <property type="entry name" value="BOMBESINR"/>
</dbReference>
<evidence type="ECO:0000256" key="5">
    <source>
        <dbReference type="ARBA" id="ARBA00023040"/>
    </source>
</evidence>
<proteinExistence type="inferred from homology"/>
<feature type="transmembrane region" description="Helical" evidence="12">
    <location>
        <begin position="345"/>
        <end position="368"/>
    </location>
</feature>
<evidence type="ECO:0000313" key="14">
    <source>
        <dbReference type="EMBL" id="CAL1542290.1"/>
    </source>
</evidence>
<dbReference type="InterPro" id="IPR000276">
    <property type="entry name" value="GPCR_Rhodpsn"/>
</dbReference>
<feature type="transmembrane region" description="Helical" evidence="12">
    <location>
        <begin position="306"/>
        <end position="333"/>
    </location>
</feature>
<dbReference type="AlphaFoldDB" id="A0AAV2I6F4"/>
<keyword evidence="6 12" id="KW-0472">Membrane</keyword>
<protein>
    <recommendedName>
        <fullName evidence="13">G-protein coupled receptors family 1 profile domain-containing protein</fullName>
    </recommendedName>
</protein>
<evidence type="ECO:0000313" key="15">
    <source>
        <dbReference type="Proteomes" id="UP001497497"/>
    </source>
</evidence>
<dbReference type="GO" id="GO:0005886">
    <property type="term" value="C:plasma membrane"/>
    <property type="evidence" value="ECO:0007669"/>
    <property type="project" value="UniProtKB-SubCell"/>
</dbReference>
<dbReference type="EMBL" id="CAXITT010000479">
    <property type="protein sequence ID" value="CAL1542290.1"/>
    <property type="molecule type" value="Genomic_DNA"/>
</dbReference>
<evidence type="ECO:0000256" key="4">
    <source>
        <dbReference type="ARBA" id="ARBA00022989"/>
    </source>
</evidence>
<comment type="caution">
    <text evidence="14">The sequence shown here is derived from an EMBL/GenBank/DDBJ whole genome shotgun (WGS) entry which is preliminary data.</text>
</comment>
<name>A0AAV2I6F4_LYMST</name>
<dbReference type="PANTHER" id="PTHR45695">
    <property type="entry name" value="LEUCOKININ RECEPTOR-RELATED"/>
    <property type="match status" value="1"/>
</dbReference>
<feature type="transmembrane region" description="Helical" evidence="12">
    <location>
        <begin position="252"/>
        <end position="271"/>
    </location>
</feature>
<evidence type="ECO:0000256" key="9">
    <source>
        <dbReference type="ARBA" id="ARBA00023180"/>
    </source>
</evidence>
<keyword evidence="4 12" id="KW-1133">Transmembrane helix</keyword>
<keyword evidence="5 11" id="KW-0297">G-protein coupled receptor</keyword>
<keyword evidence="15" id="KW-1185">Reference proteome</keyword>
<sequence length="422" mass="46787">MVTATPTSSAVLAAIAAVHDGFNASSGPRLNNDSYGNGSSVTAADISSSSSSSSSNTNNNNVDSMLELQFDRWEINSTVESVLVPILFAIIFVVGLVGNGTLILSVIANKVMCNIPNILIVSLSLGDFLLILISVPVTSIYYTFVNWPFGSAVCKINEFIQTVSLGVSVFTLTALSADRYVAIVNPMAKLTGRTLRTTIATVVGIWVLSLLLAIPDAVFSKEQTFNVTNHSIVKICSQFDHSEMSSYPKTYITIRLFVYFILPLLTIGLFYSMMARILIRSSDSVPVDSKTGAATHHRQIAARKKVARVVLSFVIIFMICWLPRHIFLMWLFYDVGSQFNDFWHVFKIGGFCLTFINSCVNPFALYFLSGQFRKYYNRYLFCCCRRVRYTSLEPTSTMHNLHSTTRRVSATNTSIVHSQSMC</sequence>
<organism evidence="14 15">
    <name type="scientific">Lymnaea stagnalis</name>
    <name type="common">Great pond snail</name>
    <name type="synonym">Helix stagnalis</name>
    <dbReference type="NCBI Taxonomy" id="6523"/>
    <lineage>
        <taxon>Eukaryota</taxon>
        <taxon>Metazoa</taxon>
        <taxon>Spiralia</taxon>
        <taxon>Lophotrochozoa</taxon>
        <taxon>Mollusca</taxon>
        <taxon>Gastropoda</taxon>
        <taxon>Heterobranchia</taxon>
        <taxon>Euthyneura</taxon>
        <taxon>Panpulmonata</taxon>
        <taxon>Hygrophila</taxon>
        <taxon>Lymnaeoidea</taxon>
        <taxon>Lymnaeidae</taxon>
        <taxon>Lymnaea</taxon>
    </lineage>
</organism>
<gene>
    <name evidence="14" type="ORF">GSLYS_00015884001</name>
</gene>
<feature type="transmembrane region" description="Helical" evidence="12">
    <location>
        <begin position="118"/>
        <end position="142"/>
    </location>
</feature>
<feature type="domain" description="G-protein coupled receptors family 1 profile" evidence="13">
    <location>
        <begin position="98"/>
        <end position="365"/>
    </location>
</feature>
<dbReference type="Gene3D" id="1.20.1070.10">
    <property type="entry name" value="Rhodopsin 7-helix transmembrane proteins"/>
    <property type="match status" value="1"/>
</dbReference>
<comment type="subcellular location">
    <subcellularLocation>
        <location evidence="1">Cell membrane</location>
        <topology evidence="1">Multi-pass membrane protein</topology>
    </subcellularLocation>
</comment>
<dbReference type="InterPro" id="IPR017452">
    <property type="entry name" value="GPCR_Rhodpsn_7TM"/>
</dbReference>
<feature type="transmembrane region" description="Helical" evidence="12">
    <location>
        <begin position="194"/>
        <end position="214"/>
    </location>
</feature>
<evidence type="ECO:0000256" key="8">
    <source>
        <dbReference type="ARBA" id="ARBA00023170"/>
    </source>
</evidence>
<evidence type="ECO:0000256" key="6">
    <source>
        <dbReference type="ARBA" id="ARBA00023136"/>
    </source>
</evidence>
<reference evidence="14 15" key="1">
    <citation type="submission" date="2024-04" db="EMBL/GenBank/DDBJ databases">
        <authorList>
            <consortium name="Genoscope - CEA"/>
            <person name="William W."/>
        </authorList>
    </citation>
    <scope>NUCLEOTIDE SEQUENCE [LARGE SCALE GENOMIC DNA]</scope>
</reference>
<dbReference type="PRINTS" id="PR00237">
    <property type="entry name" value="GPCRRHODOPSN"/>
</dbReference>
<keyword evidence="8 11" id="KW-0675">Receptor</keyword>
<dbReference type="InterPro" id="IPR001556">
    <property type="entry name" value="Bombsn_rcpt-like"/>
</dbReference>
<evidence type="ECO:0000256" key="3">
    <source>
        <dbReference type="ARBA" id="ARBA00022692"/>
    </source>
</evidence>
<evidence type="ECO:0000256" key="12">
    <source>
        <dbReference type="SAM" id="Phobius"/>
    </source>
</evidence>
<dbReference type="Proteomes" id="UP001497497">
    <property type="component" value="Unassembled WGS sequence"/>
</dbReference>
<evidence type="ECO:0000259" key="13">
    <source>
        <dbReference type="PROSITE" id="PS50262"/>
    </source>
</evidence>
<keyword evidence="2" id="KW-1003">Cell membrane</keyword>